<dbReference type="GO" id="GO:0016413">
    <property type="term" value="F:O-acetyltransferase activity"/>
    <property type="evidence" value="ECO:0007669"/>
    <property type="project" value="InterPro"/>
</dbReference>
<evidence type="ECO:0000313" key="4">
    <source>
        <dbReference type="Proteomes" id="UP000653305"/>
    </source>
</evidence>
<dbReference type="AlphaFoldDB" id="A0A830C551"/>
<dbReference type="Proteomes" id="UP000653305">
    <property type="component" value="Unassembled WGS sequence"/>
</dbReference>
<dbReference type="InterPro" id="IPR029962">
    <property type="entry name" value="TBL"/>
</dbReference>
<protein>
    <submittedName>
        <fullName evidence="3">Protein trichome birefringence-like 4</fullName>
    </submittedName>
</protein>
<dbReference type="EMBL" id="BMAC01000409">
    <property type="protein sequence ID" value="GFP95847.1"/>
    <property type="molecule type" value="Genomic_DNA"/>
</dbReference>
<gene>
    <name evidence="3" type="ORF">PHJA_001728900</name>
</gene>
<dbReference type="Pfam" id="PF13839">
    <property type="entry name" value="PC-Esterase"/>
    <property type="match status" value="1"/>
</dbReference>
<dbReference type="OrthoDB" id="912829at2759"/>
<reference evidence="3" key="1">
    <citation type="submission" date="2020-07" db="EMBL/GenBank/DDBJ databases">
        <title>Ethylene signaling mediates host invasion by parasitic plants.</title>
        <authorList>
            <person name="Yoshida S."/>
        </authorList>
    </citation>
    <scope>NUCLEOTIDE SEQUENCE</scope>
    <source>
        <strain evidence="3">Okayama</strain>
    </source>
</reference>
<dbReference type="PANTHER" id="PTHR32285">
    <property type="entry name" value="PROTEIN TRICHOME BIREFRINGENCE-LIKE 9-RELATED"/>
    <property type="match status" value="1"/>
</dbReference>
<evidence type="ECO:0000313" key="3">
    <source>
        <dbReference type="EMBL" id="GFP95847.1"/>
    </source>
</evidence>
<dbReference type="InterPro" id="IPR026057">
    <property type="entry name" value="TBL_C"/>
</dbReference>
<organism evidence="3 4">
    <name type="scientific">Phtheirospermum japonicum</name>
    <dbReference type="NCBI Taxonomy" id="374723"/>
    <lineage>
        <taxon>Eukaryota</taxon>
        <taxon>Viridiplantae</taxon>
        <taxon>Streptophyta</taxon>
        <taxon>Embryophyta</taxon>
        <taxon>Tracheophyta</taxon>
        <taxon>Spermatophyta</taxon>
        <taxon>Magnoliopsida</taxon>
        <taxon>eudicotyledons</taxon>
        <taxon>Gunneridae</taxon>
        <taxon>Pentapetalae</taxon>
        <taxon>asterids</taxon>
        <taxon>lamiids</taxon>
        <taxon>Lamiales</taxon>
        <taxon>Orobanchaceae</taxon>
        <taxon>Orobanchaceae incertae sedis</taxon>
        <taxon>Phtheirospermum</taxon>
    </lineage>
</organism>
<comment type="caution">
    <text evidence="3">The sequence shown here is derived from an EMBL/GenBank/DDBJ whole genome shotgun (WGS) entry which is preliminary data.</text>
</comment>
<proteinExistence type="inferred from homology"/>
<keyword evidence="4" id="KW-1185">Reference proteome</keyword>
<comment type="similarity">
    <text evidence="1">Belongs to the PC-esterase family. TBL subfamily.</text>
</comment>
<accession>A0A830C551</accession>
<feature type="domain" description="Trichome birefringence-like C-terminal" evidence="2">
    <location>
        <begin position="10"/>
        <end position="84"/>
    </location>
</feature>
<sequence length="105" mass="12422">MRSIMNNTHLGPYPWMMRALETDISRMKTPVFYLNITKMKDYRKKRHPSIFRQSAPTRKNGSFFQECGHWCLPGVPDSWNELVFVVLVNSDQKNIIKHAIYVLIH</sequence>
<dbReference type="PANTHER" id="PTHR32285:SF241">
    <property type="entry name" value="PROTEIN TRICHOME BIREFRINGENCE-LIKE 4"/>
    <property type="match status" value="1"/>
</dbReference>
<evidence type="ECO:0000259" key="2">
    <source>
        <dbReference type="Pfam" id="PF13839"/>
    </source>
</evidence>
<dbReference type="GO" id="GO:0005794">
    <property type="term" value="C:Golgi apparatus"/>
    <property type="evidence" value="ECO:0007669"/>
    <property type="project" value="TreeGrafter"/>
</dbReference>
<name>A0A830C551_9LAMI</name>
<evidence type="ECO:0000256" key="1">
    <source>
        <dbReference type="ARBA" id="ARBA00007727"/>
    </source>
</evidence>